<evidence type="ECO:0000313" key="1">
    <source>
        <dbReference type="EMBL" id="KAF4445441.1"/>
    </source>
</evidence>
<protein>
    <submittedName>
        <fullName evidence="1">Uncharacterized protein</fullName>
    </submittedName>
</protein>
<keyword evidence="2" id="KW-1185">Reference proteome</keyword>
<proteinExistence type="predicted"/>
<gene>
    <name evidence="1" type="ORF">F53441_10822</name>
</gene>
<organism evidence="1 2">
    <name type="scientific">Fusarium austroafricanum</name>
    <dbReference type="NCBI Taxonomy" id="2364996"/>
    <lineage>
        <taxon>Eukaryota</taxon>
        <taxon>Fungi</taxon>
        <taxon>Dikarya</taxon>
        <taxon>Ascomycota</taxon>
        <taxon>Pezizomycotina</taxon>
        <taxon>Sordariomycetes</taxon>
        <taxon>Hypocreomycetidae</taxon>
        <taxon>Hypocreales</taxon>
        <taxon>Nectriaceae</taxon>
        <taxon>Fusarium</taxon>
        <taxon>Fusarium concolor species complex</taxon>
    </lineage>
</organism>
<reference evidence="1" key="1">
    <citation type="submission" date="2020-01" db="EMBL/GenBank/DDBJ databases">
        <title>Identification and distribution of gene clusters putatively required for synthesis of sphingolipid metabolism inhibitors in phylogenetically diverse species of the filamentous fungus Fusarium.</title>
        <authorList>
            <person name="Kim H.-S."/>
            <person name="Busman M."/>
            <person name="Brown D.W."/>
            <person name="Divon H."/>
            <person name="Uhlig S."/>
            <person name="Proctor R.H."/>
        </authorList>
    </citation>
    <scope>NUCLEOTIDE SEQUENCE</scope>
    <source>
        <strain evidence="1">NRRL 53441</strain>
    </source>
</reference>
<evidence type="ECO:0000313" key="2">
    <source>
        <dbReference type="Proteomes" id="UP000605986"/>
    </source>
</evidence>
<dbReference type="AlphaFoldDB" id="A0A8H4NV04"/>
<accession>A0A8H4NV04</accession>
<dbReference type="OrthoDB" id="4155294at2759"/>
<dbReference type="Proteomes" id="UP000605986">
    <property type="component" value="Unassembled WGS sequence"/>
</dbReference>
<comment type="caution">
    <text evidence="1">The sequence shown here is derived from an EMBL/GenBank/DDBJ whole genome shotgun (WGS) entry which is preliminary data.</text>
</comment>
<name>A0A8H4NV04_9HYPO</name>
<dbReference type="EMBL" id="JAADJG010000524">
    <property type="protein sequence ID" value="KAF4445441.1"/>
    <property type="molecule type" value="Genomic_DNA"/>
</dbReference>
<sequence>MERRNKSRHITYPMDYEDNKVISVWGKPPSVYFPNLEKIIKQSHHYRFFVTEIPRRPWPLTINGLPFTVVKPSGVERSRLPLLRGSDGVQDAKWNFGKFSLFGHLEVFEGNKGLYGGNGEIEICADIDATVELLTDEKMREIARVVTEKLSSDPKSKPRITEIMFTMEKKIIVVMDVRLCENLPGRIARCEATYMQADILPGPRWDLWSSWPHPAPNWPNDPEIQDEPMLLFPGTKLVGSLGPGRRNNQAAPITAGILVKEDSDRCFMTIPGHALKEYGLVRVDRFFDQHIIGRIMDTVYGTDVGLVRLDENVKFTNAYPPGSRKFIRLFGEDPDNDAIPWNTVVHFACEFPASLEGVVVAKSVRVVGPKLTTARYLVYHYVWTGQVMDGLPWDHGRPRPEEVTAGAALVDEKGVVTGIYTHDLHGVLDWTGFSLVLSASELVKAGYTLI</sequence>